<dbReference type="SUPFAM" id="SSF49899">
    <property type="entry name" value="Concanavalin A-like lectins/glucanases"/>
    <property type="match status" value="1"/>
</dbReference>
<dbReference type="GO" id="GO:0005975">
    <property type="term" value="P:carbohydrate metabolic process"/>
    <property type="evidence" value="ECO:0007669"/>
    <property type="project" value="UniProtKB-ARBA"/>
</dbReference>
<dbReference type="InterPro" id="IPR013783">
    <property type="entry name" value="Ig-like_fold"/>
</dbReference>
<dbReference type="InterPro" id="IPR035986">
    <property type="entry name" value="PKD_dom_sf"/>
</dbReference>
<dbReference type="Gene3D" id="2.60.40.420">
    <property type="entry name" value="Cupredoxins - blue copper proteins"/>
    <property type="match status" value="1"/>
</dbReference>
<feature type="domain" description="PKD" evidence="2">
    <location>
        <begin position="360"/>
        <end position="412"/>
    </location>
</feature>
<feature type="domain" description="PKD" evidence="2">
    <location>
        <begin position="666"/>
        <end position="723"/>
    </location>
</feature>
<dbReference type="SUPFAM" id="SSF52317">
    <property type="entry name" value="Class I glutamine amidotransferase-like"/>
    <property type="match status" value="1"/>
</dbReference>
<dbReference type="PANTHER" id="PTHR40469">
    <property type="entry name" value="SECRETED GLYCOSYL HYDROLASE"/>
    <property type="match status" value="1"/>
</dbReference>
<dbReference type="InterPro" id="IPR029062">
    <property type="entry name" value="Class_I_gatase-like"/>
</dbReference>
<dbReference type="Gene3D" id="2.60.120.200">
    <property type="match status" value="1"/>
</dbReference>
<dbReference type="Pfam" id="PF18911">
    <property type="entry name" value="PKD_4"/>
    <property type="match status" value="8"/>
</dbReference>
<protein>
    <submittedName>
        <fullName evidence="3">PKD domain-containing protein</fullName>
    </submittedName>
</protein>
<dbReference type="InterPro" id="IPR022409">
    <property type="entry name" value="PKD/Chitinase_dom"/>
</dbReference>
<feature type="domain" description="PKD" evidence="2">
    <location>
        <begin position="754"/>
        <end position="806"/>
    </location>
</feature>
<evidence type="ECO:0000259" key="2">
    <source>
        <dbReference type="PROSITE" id="PS50093"/>
    </source>
</evidence>
<dbReference type="PANTHER" id="PTHR40469:SF2">
    <property type="entry name" value="GALACTOSE-BINDING DOMAIN-LIKE SUPERFAMILY PROTEIN"/>
    <property type="match status" value="1"/>
</dbReference>
<evidence type="ECO:0000313" key="3">
    <source>
        <dbReference type="EMBL" id="MDA0160924.1"/>
    </source>
</evidence>
<feature type="domain" description="PKD" evidence="2">
    <location>
        <begin position="1256"/>
        <end position="1328"/>
    </location>
</feature>
<feature type="domain" description="PKD" evidence="2">
    <location>
        <begin position="171"/>
        <end position="242"/>
    </location>
</feature>
<dbReference type="InterPro" id="IPR013320">
    <property type="entry name" value="ConA-like_dom_sf"/>
</dbReference>
<dbReference type="SUPFAM" id="SSF49503">
    <property type="entry name" value="Cupredoxins"/>
    <property type="match status" value="1"/>
</dbReference>
<dbReference type="SUPFAM" id="SSF49299">
    <property type="entry name" value="PKD domain"/>
    <property type="match status" value="8"/>
</dbReference>
<dbReference type="InterPro" id="IPR029010">
    <property type="entry name" value="ThuA-like"/>
</dbReference>
<organism evidence="3 4">
    <name type="scientific">Solirubrobacter ginsenosidimutans</name>
    <dbReference type="NCBI Taxonomy" id="490573"/>
    <lineage>
        <taxon>Bacteria</taxon>
        <taxon>Bacillati</taxon>
        <taxon>Actinomycetota</taxon>
        <taxon>Thermoleophilia</taxon>
        <taxon>Solirubrobacterales</taxon>
        <taxon>Solirubrobacteraceae</taxon>
        <taxon>Solirubrobacter</taxon>
    </lineage>
</organism>
<dbReference type="Pfam" id="PF06283">
    <property type="entry name" value="ThuA"/>
    <property type="match status" value="1"/>
</dbReference>
<comment type="caution">
    <text evidence="3">The sequence shown here is derived from an EMBL/GenBank/DDBJ whole genome shotgun (WGS) entry which is preliminary data.</text>
</comment>
<evidence type="ECO:0000256" key="1">
    <source>
        <dbReference type="SAM" id="SignalP"/>
    </source>
</evidence>
<feature type="domain" description="PKD" evidence="2">
    <location>
        <begin position="271"/>
        <end position="329"/>
    </location>
</feature>
<dbReference type="Gene3D" id="2.60.40.10">
    <property type="entry name" value="Immunoglobulins"/>
    <property type="match status" value="8"/>
</dbReference>
<dbReference type="InterPro" id="IPR008972">
    <property type="entry name" value="Cupredoxin"/>
</dbReference>
<dbReference type="Gene3D" id="3.40.50.880">
    <property type="match status" value="1"/>
</dbReference>
<dbReference type="InterPro" id="IPR041542">
    <property type="entry name" value="GH43_C2"/>
</dbReference>
<accession>A0A9X3MQW0</accession>
<dbReference type="CDD" id="cd00146">
    <property type="entry name" value="PKD"/>
    <property type="match status" value="8"/>
</dbReference>
<keyword evidence="4" id="KW-1185">Reference proteome</keyword>
<gene>
    <name evidence="3" type="ORF">OM076_11660</name>
</gene>
<reference evidence="3" key="1">
    <citation type="submission" date="2022-10" db="EMBL/GenBank/DDBJ databases">
        <title>The WGS of Solirubrobacter ginsenosidimutans DSM 21036.</title>
        <authorList>
            <person name="Jiang Z."/>
        </authorList>
    </citation>
    <scope>NUCLEOTIDE SEQUENCE</scope>
    <source>
        <strain evidence="3">DSM 21036</strain>
    </source>
</reference>
<dbReference type="Pfam" id="PF17851">
    <property type="entry name" value="GH43_C2"/>
    <property type="match status" value="1"/>
</dbReference>
<dbReference type="SMART" id="SM00089">
    <property type="entry name" value="PKD"/>
    <property type="match status" value="8"/>
</dbReference>
<keyword evidence="1" id="KW-0732">Signal</keyword>
<dbReference type="EMBL" id="JAPDOD010000008">
    <property type="protein sequence ID" value="MDA0160924.1"/>
    <property type="molecule type" value="Genomic_DNA"/>
</dbReference>
<dbReference type="Proteomes" id="UP001149140">
    <property type="component" value="Unassembled WGS sequence"/>
</dbReference>
<sequence length="1475" mass="151277">MLGLRRRHTPWLAAGLAALAMIAPNAASAAPGAIKAADEVPGGPLFMDASGSDPTDHTVSVNPGEKVTFSYPTGTSVHNVTFNSVGPQPTNCVQTAAGPGIPLSPAPPIAGFGQPPGWEGNCTFPTPGTYNFFCSIHGNMTGSVVVVDAANTAPTVTAGRTPTGDVPRNSTVAFTATGTDADGDTLTYLWDFGDGNTSPQQNVNHIFDSPGTYTVKVTVDDGKGGTGSATLSVTVTTPNRAPTVTAARTPTGNVPSGTAVAFTATGADLDGDALTYSWNFGDSTPVSTTQNPSHTYAAAGSFTATVTVSDGKGGTGSATVPVTVTASNTAPTVTASRTPAGDGNVNTTFAYTAVGADTDGDTLTYAWDFGDGTTGTGASVSHKFATSGAYNVKVTVDDGKTGTASATVLTTVFGASCTPGVLRDDFNGNELGSAWSVVRRDATLVVNNGAVTIPTQAGDLYTTSNTAKNVVLRTAPTGPWTVTAKINHKGTAQYQQGGIIVYGDDDNYIKLDRTSTNTAGATTKTEFMEFVQEVAATARNGTADHTAVLPAAYDPNYYLRIIYDGTTLIGQYSADGTTWTQAGQSSTALPANAKIGFFALSNAATTTVNAVFDWWQVEGTNVPAIPGCVSAPNANPVITSATRTPSGNVDTNTAVNFAAAATDADGDTLTYTWDFGDTTTSTQQNPTKTYATPGTYTAKVTVTDGKGGTVNQTIPVVVTQGNRAPTVTAAKTPTGTTAPGAEVSFTATGADLDGDALTYSWDFGDSTAASTEQNPKHTYANTGTYSAKVTVSDGKTTGSATVSVVVAGANIPPTVTATRNPTGNTRVGVPVIFAATGTDPDGDPLTYSWDFGDSTALSTDQNPTHTFTTAATFSVKVTVSDGKGGTGSATLSVVVQANRAPTISAATATPTDGVAPLAVTFNATATDPDGHAITYAWDLDGDGTFETTAQNPTKTFNAVTTVTLKVADAFGGSATRALTVNALPAVLDPAARYHVLVFSKTAAFRHTAIPNAVAAIKKLGTENNFTVDSIEDASLFTDAFLARYDLVVFNSTTGDVLNDAQQAAFERFIRAGNGYTGIHSATDTEYTWPWYGQLTGAYFRNHPNGTPAATVVVEDATKASTKDLPARWDRVDEWYNFQGIVNPVVNGGGDDVSPRGNTPIHVLLKMDESTYVESDGTDGVDDDHPIAWCKRFDGGRMFYTALGHTEATYTEPLFLKHLLGGMETAAGMVVDADCGVDPNAAPVLTASAAPTGTIGAGDTVAFNATATDADNDTLTYAWDFGDTATSTQQNPMHTYNTPGTFTAKVTVSDGKGGTATKTFTITVELRKVTATTPIGGDVATQLSLNLGSGPASLGTIVPGIAADYTASVSASITSTAGDAALTVSDPDTVNTGKLVTGTYVLGQPLQVRATNAANPNTAFGAVTGSAAPLTLLSWSRAVSVDPVTVAFKQSVGANEALRAGTYGKTLTFTLSTTTP</sequence>
<name>A0A9X3MQW0_9ACTN</name>
<evidence type="ECO:0000313" key="4">
    <source>
        <dbReference type="Proteomes" id="UP001149140"/>
    </source>
</evidence>
<feature type="signal peptide" evidence="1">
    <location>
        <begin position="1"/>
        <end position="29"/>
    </location>
</feature>
<feature type="domain" description="PKD" evidence="2">
    <location>
        <begin position="842"/>
        <end position="902"/>
    </location>
</feature>
<dbReference type="PROSITE" id="PS50093">
    <property type="entry name" value="PKD"/>
    <property type="match status" value="7"/>
</dbReference>
<dbReference type="InterPro" id="IPR000601">
    <property type="entry name" value="PKD_dom"/>
</dbReference>
<proteinExistence type="predicted"/>
<feature type="chain" id="PRO_5040833864" evidence="1">
    <location>
        <begin position="30"/>
        <end position="1475"/>
    </location>
</feature>